<evidence type="ECO:0000313" key="19">
    <source>
        <dbReference type="EMBL" id="PRQ44582.1"/>
    </source>
</evidence>
<evidence type="ECO:0000256" key="14">
    <source>
        <dbReference type="ARBA" id="ARBA00049638"/>
    </source>
</evidence>
<feature type="transmembrane region" description="Helical" evidence="17">
    <location>
        <begin position="754"/>
        <end position="778"/>
    </location>
</feature>
<protein>
    <recommendedName>
        <fullName evidence="15">Glutamate receptor</fullName>
    </recommendedName>
</protein>
<dbReference type="STRING" id="74649.A0A2P6RDS3"/>
<dbReference type="InterPro" id="IPR001828">
    <property type="entry name" value="ANF_lig-bd_rcpt"/>
</dbReference>
<keyword evidence="12 15" id="KW-1071">Ligand-gated ion channel</keyword>
<comment type="subunit">
    <text evidence="3">May form heteromers.</text>
</comment>
<keyword evidence="6" id="KW-0732">Signal</keyword>
<dbReference type="InterPro" id="IPR001320">
    <property type="entry name" value="Iontro_rcpt_C"/>
</dbReference>
<dbReference type="Gene3D" id="3.40.50.2300">
    <property type="match status" value="2"/>
</dbReference>
<comment type="function">
    <text evidence="15">Glutamate-gated receptor that probably acts as non-selective cation channel.</text>
</comment>
<evidence type="ECO:0000256" key="8">
    <source>
        <dbReference type="ARBA" id="ARBA00023065"/>
    </source>
</evidence>
<feature type="transmembrane region" description="Helical" evidence="17">
    <location>
        <begin position="514"/>
        <end position="532"/>
    </location>
</feature>
<keyword evidence="20" id="KW-1185">Reference proteome</keyword>
<dbReference type="PIRSF" id="PIRSF037090">
    <property type="entry name" value="Iontro_Glu-like_rcpt_pln"/>
    <property type="match status" value="1"/>
</dbReference>
<keyword evidence="11" id="KW-0325">Glycoprotein</keyword>
<keyword evidence="7 17" id="KW-1133">Transmembrane helix</keyword>
<dbReference type="Gramene" id="PRQ44582">
    <property type="protein sequence ID" value="PRQ44582"/>
    <property type="gene ID" value="RchiOBHm_Chr3g0480811"/>
</dbReference>
<keyword evidence="13 15" id="KW-0407">Ion channel</keyword>
<keyword evidence="4 15" id="KW-0813">Transport</keyword>
<keyword evidence="16" id="KW-1015">Disulfide bond</keyword>
<evidence type="ECO:0000256" key="1">
    <source>
        <dbReference type="ARBA" id="ARBA00004141"/>
    </source>
</evidence>
<evidence type="ECO:0000313" key="20">
    <source>
        <dbReference type="Proteomes" id="UP000238479"/>
    </source>
</evidence>
<evidence type="ECO:0000256" key="13">
    <source>
        <dbReference type="ARBA" id="ARBA00023303"/>
    </source>
</evidence>
<evidence type="ECO:0000256" key="6">
    <source>
        <dbReference type="ARBA" id="ARBA00022729"/>
    </source>
</evidence>
<dbReference type="FunFam" id="3.40.190.10:FF:000103">
    <property type="entry name" value="Glutamate receptor"/>
    <property type="match status" value="1"/>
</dbReference>
<dbReference type="SMART" id="SM00079">
    <property type="entry name" value="PBPe"/>
    <property type="match status" value="1"/>
</dbReference>
<comment type="similarity">
    <text evidence="2 15">Belongs to the glutamate-gated ion channel (TC 1.A.10.1) family.</text>
</comment>
<evidence type="ECO:0000256" key="2">
    <source>
        <dbReference type="ARBA" id="ARBA00008685"/>
    </source>
</evidence>
<evidence type="ECO:0000256" key="3">
    <source>
        <dbReference type="ARBA" id="ARBA00011095"/>
    </source>
</evidence>
<evidence type="ECO:0000256" key="15">
    <source>
        <dbReference type="PIRNR" id="PIRNR037090"/>
    </source>
</evidence>
<dbReference type="Pfam" id="PF00060">
    <property type="entry name" value="Lig_chan"/>
    <property type="match status" value="1"/>
</dbReference>
<dbReference type="Gene3D" id="3.40.190.10">
    <property type="entry name" value="Periplasmic binding protein-like II"/>
    <property type="match status" value="1"/>
</dbReference>
<dbReference type="PANTHER" id="PTHR34836">
    <property type="entry name" value="OS06G0188250 PROTEIN"/>
    <property type="match status" value="1"/>
</dbReference>
<accession>A0A2P6RDS3</accession>
<feature type="domain" description="Ionotropic glutamate receptor C-terminal" evidence="18">
    <location>
        <begin position="388"/>
        <end position="730"/>
    </location>
</feature>
<dbReference type="Proteomes" id="UP000238479">
    <property type="component" value="Chromosome 3"/>
</dbReference>
<dbReference type="Pfam" id="PF10613">
    <property type="entry name" value="Lig_chan-Glu_bd"/>
    <property type="match status" value="1"/>
</dbReference>
<dbReference type="Pfam" id="PF01094">
    <property type="entry name" value="ANF_receptor"/>
    <property type="match status" value="1"/>
</dbReference>
<dbReference type="PANTHER" id="PTHR34836:SF1">
    <property type="entry name" value="OS09G0428600 PROTEIN"/>
    <property type="match status" value="1"/>
</dbReference>
<evidence type="ECO:0000256" key="12">
    <source>
        <dbReference type="ARBA" id="ARBA00023286"/>
    </source>
</evidence>
<comment type="caution">
    <text evidence="19">The sequence shown here is derived from an EMBL/GenBank/DDBJ whole genome shotgun (WGS) entry which is preliminary data.</text>
</comment>
<dbReference type="InterPro" id="IPR017103">
    <property type="entry name" value="Iontropic_Glu_rcpt_pln"/>
</dbReference>
<dbReference type="OMA" id="CPQNDGT"/>
<dbReference type="GO" id="GO:0015276">
    <property type="term" value="F:ligand-gated monoatomic ion channel activity"/>
    <property type="evidence" value="ECO:0007669"/>
    <property type="project" value="InterPro"/>
</dbReference>
<evidence type="ECO:0000256" key="4">
    <source>
        <dbReference type="ARBA" id="ARBA00022448"/>
    </source>
</evidence>
<name>A0A2P6RDS3_ROSCH</name>
<dbReference type="InterPro" id="IPR044440">
    <property type="entry name" value="GABAb_receptor_plant_PBP1"/>
</dbReference>
<sequence length="874" mass="98475">MIGIFSVRSVDLIKNLEVQAIIIGPESSMQAKYAMNLGDNAQVPIISFSTTSSSITTFPTSYFFRVAQNDSSQVKVIRSIIQNFGWSEAVPIYVDYEFGEGVIPYLTNALQEVDIRIPYWCVIPSMASDDQIVAKLHQLMTMQTRVFIVHMLPSLGSRLFAIAKEMGMMGEGYAWITTDRMTNFFGSIKSSVTDNMLGVIGLKSYVPNTEELEHFKLRWQMKFQKDNPTILNVKLDVFGLWAYDAVWALAMAVEKVRAANFNFQKLNISDHSTNILERLGVSQSDPELVQALSSTVFRGLSGNFSLLYGQLRSTNFQIVNVNGNGEREIGYWTLQEGLVRNLNSTSRSTNTSRFSFMDANAFGPIIWPGDTITTPKGWEIPKHGNWMRVLVPVNHGFQEFVRVSRAPATTFSGYCIDVFTAVVERLPYEVSYEFIPFERPNGDPAGSYDDLIFQVFRGNYDAAVGDLSNRPNRSLYVDFTLPYTDTGISMILPVKRSKSSKNAWVFLKPLTWEVWLLSVCFFIFMGFVVWVLEHRINKGFRGPLQNQIGTSLWFSFSTMVFAHGDQLVSNLARFVVIVWCFVVLVLTQSYTASLSSLLTVQQLQPTDVSLLLKNGDIVGLQEDSFVQGILEQVGFYPDKLRTYNSIERLHELFEQGSISAAFDEAPYMKVFVSTYCSKYTVVETAFSKTDNGFSFVFRKGSHLTRDVSGVITNLQKEDQIRTIEDKCFGKQAICMGPNITGSSNRPLTLSLDSFWGLFLIAWLSSSLALLIFVAMFLYQHRHILICSDPNISFWRRICILLQMYDQEDISSHTITLQESVHSLVAVESSASSPRPLSSHSSQTASNIIVLEMQERLSTRLGDLNPNGQTTQEIA</sequence>
<dbReference type="CDD" id="cd19990">
    <property type="entry name" value="PBP1_GABAb_receptor_plant"/>
    <property type="match status" value="1"/>
</dbReference>
<dbReference type="SUPFAM" id="SSF53822">
    <property type="entry name" value="Periplasmic binding protein-like I"/>
    <property type="match status" value="1"/>
</dbReference>
<gene>
    <name evidence="19" type="ORF">RchiOBHm_Chr3g0480811</name>
</gene>
<evidence type="ECO:0000256" key="10">
    <source>
        <dbReference type="ARBA" id="ARBA00023170"/>
    </source>
</evidence>
<keyword evidence="10 15" id="KW-0675">Receptor</keyword>
<dbReference type="CDD" id="cd13686">
    <property type="entry name" value="GluR_Plant"/>
    <property type="match status" value="1"/>
</dbReference>
<feature type="transmembrane region" description="Helical" evidence="17">
    <location>
        <begin position="570"/>
        <end position="587"/>
    </location>
</feature>
<evidence type="ECO:0000256" key="5">
    <source>
        <dbReference type="ARBA" id="ARBA00022692"/>
    </source>
</evidence>
<dbReference type="InterPro" id="IPR015683">
    <property type="entry name" value="Ionotropic_Glu_rcpt"/>
</dbReference>
<evidence type="ECO:0000256" key="9">
    <source>
        <dbReference type="ARBA" id="ARBA00023136"/>
    </source>
</evidence>
<dbReference type="FunFam" id="1.10.287.70:FF:000037">
    <property type="entry name" value="Glutamate receptor"/>
    <property type="match status" value="1"/>
</dbReference>
<comment type="function">
    <text evidence="14">Glutamate-gated receptor that probably acts as a non-selective cation channel. May be involved in light-signal transduction and calcium homeostasis via the regulation of calcium influx into cells.</text>
</comment>
<dbReference type="Gene3D" id="1.10.287.70">
    <property type="match status" value="1"/>
</dbReference>
<evidence type="ECO:0000259" key="18">
    <source>
        <dbReference type="SMART" id="SM00079"/>
    </source>
</evidence>
<dbReference type="AlphaFoldDB" id="A0A2P6RDS3"/>
<dbReference type="InterPro" id="IPR019594">
    <property type="entry name" value="Glu/Gly-bd"/>
</dbReference>
<keyword evidence="9 15" id="KW-0472">Membrane</keyword>
<proteinExistence type="inferred from homology"/>
<dbReference type="FunFam" id="3.40.50.2300:FF:000188">
    <property type="entry name" value="Glutamate receptor"/>
    <property type="match status" value="1"/>
</dbReference>
<dbReference type="SUPFAM" id="SSF53850">
    <property type="entry name" value="Periplasmic binding protein-like II"/>
    <property type="match status" value="1"/>
</dbReference>
<evidence type="ECO:0000256" key="17">
    <source>
        <dbReference type="SAM" id="Phobius"/>
    </source>
</evidence>
<feature type="disulfide bond" evidence="16">
    <location>
        <begin position="676"/>
        <end position="734"/>
    </location>
</feature>
<dbReference type="EMBL" id="PDCK01000041">
    <property type="protein sequence ID" value="PRQ44582.1"/>
    <property type="molecule type" value="Genomic_DNA"/>
</dbReference>
<organism evidence="19 20">
    <name type="scientific">Rosa chinensis</name>
    <name type="common">China rose</name>
    <dbReference type="NCBI Taxonomy" id="74649"/>
    <lineage>
        <taxon>Eukaryota</taxon>
        <taxon>Viridiplantae</taxon>
        <taxon>Streptophyta</taxon>
        <taxon>Embryophyta</taxon>
        <taxon>Tracheophyta</taxon>
        <taxon>Spermatophyta</taxon>
        <taxon>Magnoliopsida</taxon>
        <taxon>eudicotyledons</taxon>
        <taxon>Gunneridae</taxon>
        <taxon>Pentapetalae</taxon>
        <taxon>rosids</taxon>
        <taxon>fabids</taxon>
        <taxon>Rosales</taxon>
        <taxon>Rosaceae</taxon>
        <taxon>Rosoideae</taxon>
        <taxon>Rosoideae incertae sedis</taxon>
        <taxon>Rosa</taxon>
    </lineage>
</organism>
<dbReference type="InterPro" id="IPR028082">
    <property type="entry name" value="Peripla_BP_I"/>
</dbReference>
<keyword evidence="5 17" id="KW-0812">Transmembrane</keyword>
<keyword evidence="8 15" id="KW-0406">Ion transport</keyword>
<dbReference type="GO" id="GO:0016020">
    <property type="term" value="C:membrane"/>
    <property type="evidence" value="ECO:0007669"/>
    <property type="project" value="UniProtKB-SubCell"/>
</dbReference>
<comment type="subcellular location">
    <subcellularLocation>
        <location evidence="1">Membrane</location>
        <topology evidence="1">Multi-pass membrane protein</topology>
    </subcellularLocation>
</comment>
<reference evidence="19 20" key="1">
    <citation type="journal article" date="2018" name="Nat. Genet.">
        <title>The Rosa genome provides new insights in the design of modern roses.</title>
        <authorList>
            <person name="Bendahmane M."/>
        </authorList>
    </citation>
    <scope>NUCLEOTIDE SEQUENCE [LARGE SCALE GENOMIC DNA]</scope>
    <source>
        <strain evidence="20">cv. Old Blush</strain>
    </source>
</reference>
<evidence type="ECO:0000256" key="11">
    <source>
        <dbReference type="ARBA" id="ARBA00023180"/>
    </source>
</evidence>
<evidence type="ECO:0000256" key="16">
    <source>
        <dbReference type="PIRSR" id="PIRSR037090-50"/>
    </source>
</evidence>
<evidence type="ECO:0000256" key="7">
    <source>
        <dbReference type="ARBA" id="ARBA00022989"/>
    </source>
</evidence>